<feature type="signal peptide" evidence="1">
    <location>
        <begin position="1"/>
        <end position="17"/>
    </location>
</feature>
<name>A0A6A6FSX4_9PEZI</name>
<protein>
    <recommendedName>
        <fullName evidence="4">AA1-like domain-containing protein</fullName>
    </recommendedName>
</protein>
<evidence type="ECO:0000256" key="1">
    <source>
        <dbReference type="SAM" id="SignalP"/>
    </source>
</evidence>
<proteinExistence type="predicted"/>
<organism evidence="2 3">
    <name type="scientific">Cercospora zeae-maydis SCOH1-5</name>
    <dbReference type="NCBI Taxonomy" id="717836"/>
    <lineage>
        <taxon>Eukaryota</taxon>
        <taxon>Fungi</taxon>
        <taxon>Dikarya</taxon>
        <taxon>Ascomycota</taxon>
        <taxon>Pezizomycotina</taxon>
        <taxon>Dothideomycetes</taxon>
        <taxon>Dothideomycetidae</taxon>
        <taxon>Mycosphaerellales</taxon>
        <taxon>Mycosphaerellaceae</taxon>
        <taxon>Cercospora</taxon>
    </lineage>
</organism>
<evidence type="ECO:0008006" key="4">
    <source>
        <dbReference type="Google" id="ProtNLM"/>
    </source>
</evidence>
<accession>A0A6A6FSX4</accession>
<dbReference type="EMBL" id="ML992664">
    <property type="protein sequence ID" value="KAF2216479.1"/>
    <property type="molecule type" value="Genomic_DNA"/>
</dbReference>
<keyword evidence="3" id="KW-1185">Reference proteome</keyword>
<dbReference type="OrthoDB" id="3637883at2759"/>
<dbReference type="AlphaFoldDB" id="A0A6A6FSX4"/>
<reference evidence="2" key="1">
    <citation type="journal article" date="2020" name="Stud. Mycol.">
        <title>101 Dothideomycetes genomes: a test case for predicting lifestyles and emergence of pathogens.</title>
        <authorList>
            <person name="Haridas S."/>
            <person name="Albert R."/>
            <person name="Binder M."/>
            <person name="Bloem J."/>
            <person name="Labutti K."/>
            <person name="Salamov A."/>
            <person name="Andreopoulos B."/>
            <person name="Baker S."/>
            <person name="Barry K."/>
            <person name="Bills G."/>
            <person name="Bluhm B."/>
            <person name="Cannon C."/>
            <person name="Castanera R."/>
            <person name="Culley D."/>
            <person name="Daum C."/>
            <person name="Ezra D."/>
            <person name="Gonzalez J."/>
            <person name="Henrissat B."/>
            <person name="Kuo A."/>
            <person name="Liang C."/>
            <person name="Lipzen A."/>
            <person name="Lutzoni F."/>
            <person name="Magnuson J."/>
            <person name="Mondo S."/>
            <person name="Nolan M."/>
            <person name="Ohm R."/>
            <person name="Pangilinan J."/>
            <person name="Park H.-J."/>
            <person name="Ramirez L."/>
            <person name="Alfaro M."/>
            <person name="Sun H."/>
            <person name="Tritt A."/>
            <person name="Yoshinaga Y."/>
            <person name="Zwiers L.-H."/>
            <person name="Turgeon B."/>
            <person name="Goodwin S."/>
            <person name="Spatafora J."/>
            <person name="Crous P."/>
            <person name="Grigoriev I."/>
        </authorList>
    </citation>
    <scope>NUCLEOTIDE SEQUENCE</scope>
    <source>
        <strain evidence="2">SCOH1-5</strain>
    </source>
</reference>
<feature type="chain" id="PRO_5025533365" description="AA1-like domain-containing protein" evidence="1">
    <location>
        <begin position="18"/>
        <end position="157"/>
    </location>
</feature>
<keyword evidence="1" id="KW-0732">Signal</keyword>
<dbReference type="Proteomes" id="UP000799539">
    <property type="component" value="Unassembled WGS sequence"/>
</dbReference>
<gene>
    <name evidence="2" type="ORF">CERZMDRAFT_93769</name>
</gene>
<evidence type="ECO:0000313" key="3">
    <source>
        <dbReference type="Proteomes" id="UP000799539"/>
    </source>
</evidence>
<evidence type="ECO:0000313" key="2">
    <source>
        <dbReference type="EMBL" id="KAF2216479.1"/>
    </source>
</evidence>
<sequence>MHFSTLLAAGAASLVAAAPAPQGQPAPSTLLVGTFKVSQFNYTCEAGNANNCQWSFNLGIWGEGENHPAAPGPYFCEGSSANSFFKACNRINDTQTLLAYIPPSNMLQFQYDVDVESDMTTYAYFAQALVRPNDAAQPQNFQVPETAVKQYAMSDSC</sequence>